<dbReference type="Pfam" id="PF00698">
    <property type="entry name" value="Acyl_transf_1"/>
    <property type="match status" value="1"/>
</dbReference>
<keyword evidence="2" id="KW-0597">Phosphoprotein</keyword>
<dbReference type="PROSITE" id="PS50075">
    <property type="entry name" value="CARRIER"/>
    <property type="match status" value="1"/>
</dbReference>
<dbReference type="InterPro" id="IPR009081">
    <property type="entry name" value="PP-bd_ACP"/>
</dbReference>
<dbReference type="Pfam" id="PF00668">
    <property type="entry name" value="Condensation"/>
    <property type="match status" value="1"/>
</dbReference>
<dbReference type="FunFam" id="3.30.300.30:FF:000015">
    <property type="entry name" value="Nonribosomal peptide synthase SidD"/>
    <property type="match status" value="2"/>
</dbReference>
<dbReference type="InterPro" id="IPR001242">
    <property type="entry name" value="Condensation_dom"/>
</dbReference>
<evidence type="ECO:0000256" key="2">
    <source>
        <dbReference type="ARBA" id="ARBA00022553"/>
    </source>
</evidence>
<feature type="domain" description="Carrier" evidence="7">
    <location>
        <begin position="900"/>
        <end position="974"/>
    </location>
</feature>
<evidence type="ECO:0000313" key="8">
    <source>
        <dbReference type="EMBL" id="OQD90431.1"/>
    </source>
</evidence>
<dbReference type="InterPro" id="IPR014043">
    <property type="entry name" value="Acyl_transferase_dom"/>
</dbReference>
<dbReference type="InterPro" id="IPR001227">
    <property type="entry name" value="Ac_transferase_dom_sf"/>
</dbReference>
<dbReference type="InterPro" id="IPR036736">
    <property type="entry name" value="ACP-like_sf"/>
</dbReference>
<organism evidence="8 9">
    <name type="scientific">Penicillium antarcticum</name>
    <dbReference type="NCBI Taxonomy" id="416450"/>
    <lineage>
        <taxon>Eukaryota</taxon>
        <taxon>Fungi</taxon>
        <taxon>Dikarya</taxon>
        <taxon>Ascomycota</taxon>
        <taxon>Pezizomycotina</taxon>
        <taxon>Eurotiomycetes</taxon>
        <taxon>Eurotiomycetidae</taxon>
        <taxon>Eurotiales</taxon>
        <taxon>Aspergillaceae</taxon>
        <taxon>Penicillium</taxon>
    </lineage>
</organism>
<dbReference type="Gene3D" id="3.40.366.10">
    <property type="entry name" value="Malonyl-Coenzyme A Acyl Carrier Protein, domain 2"/>
    <property type="match status" value="1"/>
</dbReference>
<dbReference type="InterPro" id="IPR023213">
    <property type="entry name" value="CAT-like_dom_sf"/>
</dbReference>
<dbReference type="STRING" id="416450.A0A1V6QMM0"/>
<dbReference type="InterPro" id="IPR000873">
    <property type="entry name" value="AMP-dep_synth/lig_dom"/>
</dbReference>
<dbReference type="InterPro" id="IPR045851">
    <property type="entry name" value="AMP-bd_C_sf"/>
</dbReference>
<evidence type="ECO:0000256" key="3">
    <source>
        <dbReference type="ARBA" id="ARBA00022598"/>
    </source>
</evidence>
<dbReference type="GO" id="GO:0016874">
    <property type="term" value="F:ligase activity"/>
    <property type="evidence" value="ECO:0007669"/>
    <property type="project" value="UniProtKB-KW"/>
</dbReference>
<dbReference type="SUPFAM" id="SSF52777">
    <property type="entry name" value="CoA-dependent acyltransferases"/>
    <property type="match status" value="2"/>
</dbReference>
<dbReference type="Proteomes" id="UP000191672">
    <property type="component" value="Unassembled WGS sequence"/>
</dbReference>
<dbReference type="InterPro" id="IPR010071">
    <property type="entry name" value="AA_adenyl_dom"/>
</dbReference>
<dbReference type="GO" id="GO:0016740">
    <property type="term" value="F:transferase activity"/>
    <property type="evidence" value="ECO:0007669"/>
    <property type="project" value="UniProtKB-KW"/>
</dbReference>
<name>A0A1V6QMM0_9EURO</name>
<comment type="similarity">
    <text evidence="5">In the C-terminal section; belongs to the NRP synthetase family.</text>
</comment>
<dbReference type="CDD" id="cd05918">
    <property type="entry name" value="A_NRPS_SidN3_like"/>
    <property type="match status" value="2"/>
</dbReference>
<sequence>MNDFDTERKLARTLLMELMVYQPLFDKTKKTAASMAFISSGQGGQYPQMGQELLDVCPVYAKSIARASQHLAAIGCPWDMATEITKHPEGSQIEEAEFSYPMTVTLQLALIDTFAELGVHPSFALGHSSAELAAAYCAKALTFEDAVTVAYHTGRLISDMKRERGELVGSMLAVGASYDMVNDFMKLASNAATTGAIKMACINSPTSVTVSGNDTAIFDLQQKLELRKIFNQKMRTGGAAYHSHQMDQVATELLQKLQGIKGNQTDASVTTISSLTGEDTGETVLGKDYWLQNLTSPVKFMEAVKTLISSGQAHNISTVFRTVIASILASPQRLISDVDLMSTENKRRIQQWTASVPPTINSCMHHVISEQARNTPNAPALHSWEGDYTYAELDFASTWLARHLVSYGIKPDDCVPLCFEKSLYTPIALLAILKSGGAFVLLDPKHPADRLKGLMKDLNARFIIASERTRDYCETLIGNVVVVSPAILGSLPDGDDSQIEMTPAVTPRNIMYVQFTSGSSGVPKGVIISHSAACSSVHYHGSVMGLGPASRTFQFSSYVFDAVILEIFTTLYHGGCVCIPSDDDRMSRMADTMRNMHVNMIFTTTTVAQLFKPDDVPMLKTLMVGGELVNTGTAEIWRRKVNLFNIYGPCECTVYSTYNALSTNNPRPEVIGCPVGSVVWLADPNNHDKLVPVGAVGELIVHGPIVGRGYLNDVQRTDASFLSNTSWLSQYHGSSEHRLYKTGDLGRQNSDGTITVIGRKDTQFKIYGQRIEFTEIEPHIKAQFPGALQVATDVVSPAHLDGWPLLSVFINLNGFGSPAHDVIGSILSMKESCRATMVEIETVLTKNLPPYMIPKLWFPISRMPLPTSGKTERKLLRSWGASLSEVQISQYALSNGSKAEPSTEMKRKLANLWQRVLNVSSASREGSFFRLGGDSISAMQLASAAHKGGIQLSVADVFRNPNLLDMAANICTSQTNGKVFESEIVTPFSLLRPGIDGSRFLKSAAKKANIHSDWIQDAYPSTPLQEGIMALTARDAGSYGWQDVLAVPASIGLGRFRAAWQAVVGELDIMRTRMVEMDHHDHLIQDKKIPFGYGAPLYRFSIVTQGSKIYSVSSAHHDILDRWSISLMMDRIASHYLLQRLPPAPPFRGFIKWMCSCDPTGSDSYWRSRFESSSAVEFPRSVLGHRSRATVVAKHSIPVSPKRSSSKFTISALLRAAWALTISQHSGSENIVAPLITVVPFKVVIGKQSLIAEFLKGIHQDTVVMIPYEHAGLQNIAQLNVQCRSASKFQNLLVVQSQQHQQQGKLPLSLERLDVVQNDVLSYGVVLVCDLTESSVMLQAAFDPKVISHTMIDILLAQFGHFFQQLHNPQYALMPLKDLQLVGEHDLRLLVVWNRPRSAERVDKCAHDLIHKRTLAQPEPVAIDSADGQFTYAQLDHLSTNLAFHLQEYHRAGPETIVPLFFRKSAWAIVCILAITKAGSAFFFLDPAHPMDRLMYIAGQIQAAFIITTPELSYMWDKTVLEPLRITESFTNELPIQQQLPVTSVDPHNMLYVIFTSGSSGSPKACVVSHASFLSGAVQHIRQSRLIPAARILQAAPNTFDIINDLKITWSFLTPSVARTISPNDCPSLKTLILGGESLSRVDIETWAGKVHLCNGYGPSECSVACTANINITVGTDPANIGSTMCCNAWVVDSENSNSLLPIGAVGELVIQGPAVCRGYLNEPDKTNAVFIDSPSWLNRFGSNFRSENRMYLTGDLVRYNDDGTLNFVGRKDTQVKIRGQRIELGDIEHHTSSHPSVRHAAVELPRSGRYQDSLVAVLSLREVGSRSSDVPDDTLVPVSGEQLDAVRHSIPDIRPYLSQHLPPYMVPSSFIVLESLHLLSSGKINRPKIRMWLENMSTDMQERVSAQADKPAAHTASLIPNDKTTALLLSKKVTQLITKDDQEYTVAIRDRDIALASTAFIKEEFDVRVSIDSLLEESMTVCGVARMVDSARGEPTAFNASSALDVSAEIEKAIADFDQKAISGPLPALQLPSRQHPETILLTGATGFLGSQILRQLLELSHPGSAFSIDAVVHNGATVHWGYDYQGLESANVTSTVSLLASLTRSPKPPRFTFISGGQVFLGDEENHSEVVAFARGMKTAGEYAQTKYVADQVVKEFARRYNTSITTIVKPGLIVGTKDLGVSNTDDFLWRVVASVIEIDSFNSTGLDGLILVSGSHQVATAILADTLRPRPHGNNVETTIRYGITVEELWNMLRDDFGYQLEAVDSTEWLARLRTQVELNGENHPLWPVFHLLEATGGRLGVPMPGHLRQGEHDGEVKASLRKSIAYLRGIGYLPSDNTADGSFVQKDLVFARGRTRP</sequence>
<dbReference type="GO" id="GO:0005737">
    <property type="term" value="C:cytoplasm"/>
    <property type="evidence" value="ECO:0007669"/>
    <property type="project" value="TreeGrafter"/>
</dbReference>
<protein>
    <recommendedName>
        <fullName evidence="7">Carrier domain-containing protein</fullName>
    </recommendedName>
</protein>
<dbReference type="FunFam" id="3.40.50.12780:FF:000014">
    <property type="entry name" value="Nonribosomal peptide synthetase 1"/>
    <property type="match status" value="1"/>
</dbReference>
<dbReference type="PROSITE" id="PS00455">
    <property type="entry name" value="AMP_BINDING"/>
    <property type="match status" value="2"/>
</dbReference>
<dbReference type="InterPro" id="IPR020845">
    <property type="entry name" value="AMP-binding_CS"/>
</dbReference>
<evidence type="ECO:0000313" key="9">
    <source>
        <dbReference type="Proteomes" id="UP000191672"/>
    </source>
</evidence>
<dbReference type="PANTHER" id="PTHR45527:SF16">
    <property type="entry name" value="NONRIBOSOMAL PEPTIDE SYNTHASE ATNA-RELATED"/>
    <property type="match status" value="1"/>
</dbReference>
<dbReference type="EMBL" id="MDYN01000001">
    <property type="protein sequence ID" value="OQD90431.1"/>
    <property type="molecule type" value="Genomic_DNA"/>
</dbReference>
<dbReference type="FunFam" id="1.10.1200.10:FF:000005">
    <property type="entry name" value="Nonribosomal peptide synthetase 1"/>
    <property type="match status" value="1"/>
</dbReference>
<evidence type="ECO:0000256" key="6">
    <source>
        <dbReference type="ARBA" id="ARBA00029454"/>
    </source>
</evidence>
<dbReference type="SUPFAM" id="SSF55048">
    <property type="entry name" value="Probable ACP-binding domain of malonyl-CoA ACP transacylase"/>
    <property type="match status" value="1"/>
</dbReference>
<keyword evidence="9" id="KW-1185">Reference proteome</keyword>
<dbReference type="PANTHER" id="PTHR45527">
    <property type="entry name" value="NONRIBOSOMAL PEPTIDE SYNTHETASE"/>
    <property type="match status" value="1"/>
</dbReference>
<dbReference type="Gene3D" id="3.30.559.30">
    <property type="entry name" value="Nonribosomal peptide synthetase, condensation domain"/>
    <property type="match status" value="1"/>
</dbReference>
<proteinExistence type="inferred from homology"/>
<dbReference type="GO" id="GO:0043041">
    <property type="term" value="P:amino acid activation for nonribosomal peptide biosynthetic process"/>
    <property type="evidence" value="ECO:0007669"/>
    <property type="project" value="TreeGrafter"/>
</dbReference>
<reference evidence="9" key="1">
    <citation type="journal article" date="2017" name="Nat. Microbiol.">
        <title>Global analysis of biosynthetic gene clusters reveals vast potential of secondary metabolite production in Penicillium species.</title>
        <authorList>
            <person name="Nielsen J.C."/>
            <person name="Grijseels S."/>
            <person name="Prigent S."/>
            <person name="Ji B."/>
            <person name="Dainat J."/>
            <person name="Nielsen K.F."/>
            <person name="Frisvad J.C."/>
            <person name="Workman M."/>
            <person name="Nielsen J."/>
        </authorList>
    </citation>
    <scope>NUCLEOTIDE SEQUENCE [LARGE SCALE GENOMIC DNA]</scope>
    <source>
        <strain evidence="9">IBT 31811</strain>
    </source>
</reference>
<keyword evidence="1" id="KW-0596">Phosphopantetheine</keyword>
<gene>
    <name evidence="8" type="ORF">PENANT_c001G00188</name>
</gene>
<comment type="caution">
    <text evidence="8">The sequence shown here is derived from an EMBL/GenBank/DDBJ whole genome shotgun (WGS) entry which is preliminary data.</text>
</comment>
<dbReference type="Gene3D" id="1.10.1200.10">
    <property type="entry name" value="ACP-like"/>
    <property type="match status" value="1"/>
</dbReference>
<dbReference type="Gene3D" id="3.30.559.10">
    <property type="entry name" value="Chloramphenicol acetyltransferase-like domain"/>
    <property type="match status" value="2"/>
</dbReference>
<evidence type="ECO:0000256" key="1">
    <source>
        <dbReference type="ARBA" id="ARBA00022450"/>
    </source>
</evidence>
<dbReference type="InterPro" id="IPR036291">
    <property type="entry name" value="NAD(P)-bd_dom_sf"/>
</dbReference>
<dbReference type="SUPFAM" id="SSF51735">
    <property type="entry name" value="NAD(P)-binding Rossmann-fold domains"/>
    <property type="match status" value="1"/>
</dbReference>
<dbReference type="SMART" id="SM00827">
    <property type="entry name" value="PKS_AT"/>
    <property type="match status" value="1"/>
</dbReference>
<evidence type="ECO:0000256" key="5">
    <source>
        <dbReference type="ARBA" id="ARBA00029443"/>
    </source>
</evidence>
<dbReference type="InterPro" id="IPR013120">
    <property type="entry name" value="FAR_NAD-bd"/>
</dbReference>
<accession>A0A1V6QMM0</accession>
<dbReference type="Pfam" id="PF00501">
    <property type="entry name" value="AMP-binding"/>
    <property type="match status" value="2"/>
</dbReference>
<dbReference type="Pfam" id="PF00550">
    <property type="entry name" value="PP-binding"/>
    <property type="match status" value="1"/>
</dbReference>
<comment type="similarity">
    <text evidence="6">Belongs to the NRP synthetase family.</text>
</comment>
<keyword evidence="3" id="KW-0436">Ligase</keyword>
<dbReference type="Gene3D" id="3.40.50.720">
    <property type="entry name" value="NAD(P)-binding Rossmann-like Domain"/>
    <property type="match status" value="1"/>
</dbReference>
<dbReference type="InterPro" id="IPR042099">
    <property type="entry name" value="ANL_N_sf"/>
</dbReference>
<dbReference type="Gene3D" id="3.40.50.12780">
    <property type="entry name" value="N-terminal domain of ligase-like"/>
    <property type="match status" value="2"/>
</dbReference>
<dbReference type="GO" id="GO:0031177">
    <property type="term" value="F:phosphopantetheine binding"/>
    <property type="evidence" value="ECO:0007669"/>
    <property type="project" value="TreeGrafter"/>
</dbReference>
<dbReference type="InterPro" id="IPR006162">
    <property type="entry name" value="Ppantetheine_attach_site"/>
</dbReference>
<keyword evidence="4" id="KW-0808">Transferase</keyword>
<evidence type="ECO:0000259" key="7">
    <source>
        <dbReference type="PROSITE" id="PS50075"/>
    </source>
</evidence>
<dbReference type="SUPFAM" id="SSF56801">
    <property type="entry name" value="Acetyl-CoA synthetase-like"/>
    <property type="match status" value="2"/>
</dbReference>
<evidence type="ECO:0000256" key="4">
    <source>
        <dbReference type="ARBA" id="ARBA00022679"/>
    </source>
</evidence>
<dbReference type="SUPFAM" id="SSF47336">
    <property type="entry name" value="ACP-like"/>
    <property type="match status" value="1"/>
</dbReference>
<dbReference type="SUPFAM" id="SSF52151">
    <property type="entry name" value="FabD/lysophospholipase-like"/>
    <property type="match status" value="1"/>
</dbReference>
<dbReference type="Pfam" id="PF07993">
    <property type="entry name" value="NAD_binding_4"/>
    <property type="match status" value="1"/>
</dbReference>
<dbReference type="InterPro" id="IPR016036">
    <property type="entry name" value="Malonyl_transacylase_ACP-bd"/>
</dbReference>
<dbReference type="Gene3D" id="3.40.50.980">
    <property type="match status" value="2"/>
</dbReference>
<dbReference type="GO" id="GO:0044550">
    <property type="term" value="P:secondary metabolite biosynthetic process"/>
    <property type="evidence" value="ECO:0007669"/>
    <property type="project" value="TreeGrafter"/>
</dbReference>
<dbReference type="PROSITE" id="PS00012">
    <property type="entry name" value="PHOSPHOPANTETHEINE"/>
    <property type="match status" value="1"/>
</dbReference>
<dbReference type="CDD" id="cd19545">
    <property type="entry name" value="FUM14_C_NRPS-like"/>
    <property type="match status" value="1"/>
</dbReference>
<dbReference type="InterPro" id="IPR016035">
    <property type="entry name" value="Acyl_Trfase/lysoPLipase"/>
</dbReference>
<dbReference type="NCBIfam" id="TIGR01733">
    <property type="entry name" value="AA-adenyl-dom"/>
    <property type="match status" value="1"/>
</dbReference>
<dbReference type="Gene3D" id="3.30.300.30">
    <property type="match status" value="2"/>
</dbReference>